<evidence type="ECO:0000313" key="3">
    <source>
        <dbReference type="Proteomes" id="UP000009234"/>
    </source>
</evidence>
<keyword evidence="3" id="KW-1185">Reference proteome</keyword>
<gene>
    <name evidence="2" type="ordered locus">Desru_1331</name>
</gene>
<name>F6DPM7_DESRL</name>
<dbReference type="HOGENOM" id="CLU_3269107_0_0_9"/>
<dbReference type="KEGG" id="dru:Desru_1331"/>
<proteinExistence type="predicted"/>
<dbReference type="AlphaFoldDB" id="F6DPM7"/>
<organism evidence="2 3">
    <name type="scientific">Desulforamulus ruminis (strain ATCC 23193 / DSM 2154 / NCIMB 8452 / DL)</name>
    <name type="common">Desulfotomaculum ruminis</name>
    <dbReference type="NCBI Taxonomy" id="696281"/>
    <lineage>
        <taxon>Bacteria</taxon>
        <taxon>Bacillati</taxon>
        <taxon>Bacillota</taxon>
        <taxon>Clostridia</taxon>
        <taxon>Eubacteriales</taxon>
        <taxon>Peptococcaceae</taxon>
        <taxon>Desulforamulus</taxon>
    </lineage>
</organism>
<dbReference type="RefSeq" id="WP_013841375.1">
    <property type="nucleotide sequence ID" value="NC_015589.1"/>
</dbReference>
<protein>
    <submittedName>
        <fullName evidence="2">Uncharacterized protein</fullName>
    </submittedName>
</protein>
<dbReference type="EMBL" id="CP002780">
    <property type="protein sequence ID" value="AEG59604.1"/>
    <property type="molecule type" value="Genomic_DNA"/>
</dbReference>
<accession>F6DPM7</accession>
<evidence type="ECO:0000256" key="1">
    <source>
        <dbReference type="SAM" id="MobiDB-lite"/>
    </source>
</evidence>
<evidence type="ECO:0000313" key="2">
    <source>
        <dbReference type="EMBL" id="AEG59604.1"/>
    </source>
</evidence>
<sequence length="41" mass="4840">MLKKDSLPSENQETVEQNTGMEEQEKRKTPKILVMSYDDIR</sequence>
<reference evidence="3" key="1">
    <citation type="submission" date="2011-05" db="EMBL/GenBank/DDBJ databases">
        <title>Complete sequence of Desulfotomaculum ruminis DSM 2154.</title>
        <authorList>
            <person name="Lucas S."/>
            <person name="Copeland A."/>
            <person name="Lapidus A."/>
            <person name="Cheng J.-F."/>
            <person name="Goodwin L."/>
            <person name="Pitluck S."/>
            <person name="Lu M."/>
            <person name="Detter J.C."/>
            <person name="Han C."/>
            <person name="Tapia R."/>
            <person name="Land M."/>
            <person name="Hauser L."/>
            <person name="Kyrpides N."/>
            <person name="Ivanova N."/>
            <person name="Mikhailova N."/>
            <person name="Pagani I."/>
            <person name="Stams A.J.M."/>
            <person name="Plugge C.M."/>
            <person name="Muyzer G."/>
            <person name="Kuever J."/>
            <person name="Parshina S.N."/>
            <person name="Ivanova A.E."/>
            <person name="Nazina T.N."/>
            <person name="Brambilla E."/>
            <person name="Spring S."/>
            <person name="Klenk H.-P."/>
            <person name="Woyke T."/>
        </authorList>
    </citation>
    <scope>NUCLEOTIDE SEQUENCE [LARGE SCALE GENOMIC DNA]</scope>
    <source>
        <strain evidence="3">ATCC 23193 / DSM 2154 / NCIB 8452 / DL</strain>
    </source>
</reference>
<feature type="region of interest" description="Disordered" evidence="1">
    <location>
        <begin position="1"/>
        <end position="41"/>
    </location>
</feature>
<dbReference type="Proteomes" id="UP000009234">
    <property type="component" value="Chromosome"/>
</dbReference>
<feature type="compositionally biased region" description="Polar residues" evidence="1">
    <location>
        <begin position="8"/>
        <end position="21"/>
    </location>
</feature>
<reference evidence="2 3" key="2">
    <citation type="journal article" date="2012" name="Stand. Genomic Sci.">
        <title>Complete genome sequence of the sulfate-reducing firmicute Desulfotomaculum ruminis type strain (DL(T)).</title>
        <authorList>
            <person name="Spring S."/>
            <person name="Visser M."/>
            <person name="Lu M."/>
            <person name="Copeland A."/>
            <person name="Lapidus A."/>
            <person name="Lucas S."/>
            <person name="Cheng J.F."/>
            <person name="Han C."/>
            <person name="Tapia R."/>
            <person name="Goodwin L.A."/>
            <person name="Pitluck S."/>
            <person name="Ivanova N."/>
            <person name="Land M."/>
            <person name="Hauser L."/>
            <person name="Larimer F."/>
            <person name="Rohde M."/>
            <person name="Goker M."/>
            <person name="Detter J.C."/>
            <person name="Kyrpides N.C."/>
            <person name="Woyke T."/>
            <person name="Schaap P.J."/>
            <person name="Plugge C.M."/>
            <person name="Muyzer G."/>
            <person name="Kuever J."/>
            <person name="Pereira I.A."/>
            <person name="Parshina S.N."/>
            <person name="Bernier-Latmani R."/>
            <person name="Stams A.J."/>
            <person name="Klenk H.P."/>
        </authorList>
    </citation>
    <scope>NUCLEOTIDE SEQUENCE [LARGE SCALE GENOMIC DNA]</scope>
    <source>
        <strain evidence="3">ATCC 23193 / DSM 2154 / NCIB 8452 / DL</strain>
    </source>
</reference>